<comment type="caution">
    <text evidence="5">The sequence shown here is derived from an EMBL/GenBank/DDBJ whole genome shotgun (WGS) entry which is preliminary data.</text>
</comment>
<dbReference type="EMBL" id="JAGQKY010000054">
    <property type="protein sequence ID" value="MCA9397509.1"/>
    <property type="molecule type" value="Genomic_DNA"/>
</dbReference>
<dbReference type="GO" id="GO:0005694">
    <property type="term" value="C:chromosome"/>
    <property type="evidence" value="ECO:0007669"/>
    <property type="project" value="TreeGrafter"/>
</dbReference>
<dbReference type="Pfam" id="PF02195">
    <property type="entry name" value="ParB_N"/>
    <property type="match status" value="1"/>
</dbReference>
<organism evidence="5 6">
    <name type="scientific">candidate division WWE3 bacterium</name>
    <dbReference type="NCBI Taxonomy" id="2053526"/>
    <lineage>
        <taxon>Bacteria</taxon>
        <taxon>Katanobacteria</taxon>
    </lineage>
</organism>
<dbReference type="GO" id="GO:0003677">
    <property type="term" value="F:DNA binding"/>
    <property type="evidence" value="ECO:0007669"/>
    <property type="project" value="InterPro"/>
</dbReference>
<feature type="domain" description="ParB-like N-terminal" evidence="4">
    <location>
        <begin position="69"/>
        <end position="168"/>
    </location>
</feature>
<reference evidence="5" key="1">
    <citation type="submission" date="2020-04" db="EMBL/GenBank/DDBJ databases">
        <authorList>
            <person name="Zhang T."/>
        </authorList>
    </citation>
    <scope>NUCLEOTIDE SEQUENCE</scope>
    <source>
        <strain evidence="5">HKST-UBA02</strain>
    </source>
</reference>
<dbReference type="SMART" id="SM00470">
    <property type="entry name" value="ParB"/>
    <property type="match status" value="1"/>
</dbReference>
<accession>A0A955RW62</accession>
<evidence type="ECO:0000313" key="5">
    <source>
        <dbReference type="EMBL" id="MCA9397509.1"/>
    </source>
</evidence>
<gene>
    <name evidence="5" type="ORF">KC573_01660</name>
</gene>
<dbReference type="InterPro" id="IPR003115">
    <property type="entry name" value="ParB_N"/>
</dbReference>
<dbReference type="PANTHER" id="PTHR33375:SF1">
    <property type="entry name" value="CHROMOSOME-PARTITIONING PROTEIN PARB-RELATED"/>
    <property type="match status" value="1"/>
</dbReference>
<feature type="region of interest" description="Disordered" evidence="3">
    <location>
        <begin position="1"/>
        <end position="28"/>
    </location>
</feature>
<dbReference type="Gene3D" id="3.90.1530.10">
    <property type="entry name" value="Conserved hypothetical protein from pyrococcus furiosus pfu- 392566-001, ParB domain"/>
    <property type="match status" value="1"/>
</dbReference>
<evidence type="ECO:0000313" key="6">
    <source>
        <dbReference type="Proteomes" id="UP000699691"/>
    </source>
</evidence>
<dbReference type="PANTHER" id="PTHR33375">
    <property type="entry name" value="CHROMOSOME-PARTITIONING PROTEIN PARB-RELATED"/>
    <property type="match status" value="1"/>
</dbReference>
<dbReference type="Gene3D" id="1.10.10.2830">
    <property type="match status" value="1"/>
</dbReference>
<dbReference type="Proteomes" id="UP000699691">
    <property type="component" value="Unassembled WGS sequence"/>
</dbReference>
<dbReference type="SUPFAM" id="SSF109709">
    <property type="entry name" value="KorB DNA-binding domain-like"/>
    <property type="match status" value="1"/>
</dbReference>
<protein>
    <submittedName>
        <fullName evidence="5">ParB/RepB/Spo0J family partition protein</fullName>
    </submittedName>
</protein>
<dbReference type="GO" id="GO:0007059">
    <property type="term" value="P:chromosome segregation"/>
    <property type="evidence" value="ECO:0007669"/>
    <property type="project" value="UniProtKB-KW"/>
</dbReference>
<keyword evidence="2" id="KW-0159">Chromosome partition</keyword>
<evidence type="ECO:0000256" key="3">
    <source>
        <dbReference type="SAM" id="MobiDB-lite"/>
    </source>
</evidence>
<feature type="compositionally biased region" description="Polar residues" evidence="3">
    <location>
        <begin position="1"/>
        <end position="10"/>
    </location>
</feature>
<comment type="similarity">
    <text evidence="1">Belongs to the ParB family.</text>
</comment>
<dbReference type="InterPro" id="IPR041468">
    <property type="entry name" value="HTH_ParB/Spo0J"/>
</dbReference>
<dbReference type="InterPro" id="IPR050336">
    <property type="entry name" value="Chromosome_partition/occlusion"/>
</dbReference>
<evidence type="ECO:0000256" key="2">
    <source>
        <dbReference type="ARBA" id="ARBA00022829"/>
    </source>
</evidence>
<evidence type="ECO:0000256" key="1">
    <source>
        <dbReference type="ARBA" id="ARBA00006295"/>
    </source>
</evidence>
<name>A0A955RW62_UNCKA</name>
<sequence length="358" mass="40405">NQTSLINRENSLCEKHGGAAVPDGKTERSRAIKKAQLKVVTEKKVEEQKRSSALDEVLQQIMETASPPTKVRVDEICRFEEQPRIDFDQASLLELGESLKRVQIIPVFLRKLKPVEIKTRGGKVKFQLVDGERRWLSCAAVGKEEIVAIFLDIPDTATQFAISAIANFGRKDHTPIEEAYAIRFMQEEFGLSVEEAAHKFAKSVTWGKGRLKLLLLSLRTQKLLSPGIMGGRKSLKLGAAMLLADHLVDHPELQYEAAKYFVEHPQLTGPAVERHVERVMVKHGLGVIVKKTIPPEGRVHTARMLHTLSDYGWKKVEQLLQVKPEVWESLPIKGESRNTLRENLNRLGDKLKQLARKL</sequence>
<reference evidence="5" key="2">
    <citation type="journal article" date="2021" name="Microbiome">
        <title>Successional dynamics and alternative stable states in a saline activated sludge microbial community over 9 years.</title>
        <authorList>
            <person name="Wang Y."/>
            <person name="Ye J."/>
            <person name="Ju F."/>
            <person name="Liu L."/>
            <person name="Boyd J.A."/>
            <person name="Deng Y."/>
            <person name="Parks D.H."/>
            <person name="Jiang X."/>
            <person name="Yin X."/>
            <person name="Woodcroft B.J."/>
            <person name="Tyson G.W."/>
            <person name="Hugenholtz P."/>
            <person name="Polz M.F."/>
            <person name="Zhang T."/>
        </authorList>
    </citation>
    <scope>NUCLEOTIDE SEQUENCE</scope>
    <source>
        <strain evidence="5">HKST-UBA02</strain>
    </source>
</reference>
<feature type="non-terminal residue" evidence="5">
    <location>
        <position position="1"/>
    </location>
</feature>
<proteinExistence type="inferred from homology"/>
<evidence type="ECO:0000259" key="4">
    <source>
        <dbReference type="SMART" id="SM00470"/>
    </source>
</evidence>
<dbReference type="InterPro" id="IPR036086">
    <property type="entry name" value="ParB/Sulfiredoxin_sf"/>
</dbReference>
<dbReference type="SUPFAM" id="SSF110849">
    <property type="entry name" value="ParB/Sulfiredoxin"/>
    <property type="match status" value="1"/>
</dbReference>
<dbReference type="AlphaFoldDB" id="A0A955RW62"/>
<dbReference type="Pfam" id="PF17762">
    <property type="entry name" value="HTH_ParB"/>
    <property type="match status" value="1"/>
</dbReference>
<dbReference type="InterPro" id="IPR004437">
    <property type="entry name" value="ParB/RepB/Spo0J"/>
</dbReference>
<dbReference type="NCBIfam" id="TIGR00180">
    <property type="entry name" value="parB_part"/>
    <property type="match status" value="1"/>
</dbReference>